<accession>A0A443S3X3</accession>
<evidence type="ECO:0000256" key="2">
    <source>
        <dbReference type="ARBA" id="ARBA00004922"/>
    </source>
</evidence>
<dbReference type="VEuPathDB" id="VectorBase:LDEU009793"/>
<keyword evidence="9" id="KW-0914">Notch signaling pathway</keyword>
<comment type="caution">
    <text evidence="17">The sequence shown here is derived from an EMBL/GenBank/DDBJ whole genome shotgun (WGS) entry which is preliminary data.</text>
</comment>
<evidence type="ECO:0000313" key="18">
    <source>
        <dbReference type="Proteomes" id="UP000288716"/>
    </source>
</evidence>
<protein>
    <recommendedName>
        <fullName evidence="5">GDP-fucose protein O-fucosyltransferase 1</fullName>
        <ecNumber evidence="4">2.4.1.221</ecNumber>
    </recommendedName>
    <alternativeName>
        <fullName evidence="14">Peptide-O-fucosyltransferase 1</fullName>
    </alternativeName>
</protein>
<evidence type="ECO:0000256" key="15">
    <source>
        <dbReference type="ARBA" id="ARBA00047273"/>
    </source>
</evidence>
<dbReference type="EC" id="2.4.1.221" evidence="4"/>
<evidence type="ECO:0000256" key="11">
    <source>
        <dbReference type="ARBA" id="ARBA00023180"/>
    </source>
</evidence>
<evidence type="ECO:0000256" key="16">
    <source>
        <dbReference type="ARBA" id="ARBA00048647"/>
    </source>
</evidence>
<comment type="subcellular location">
    <subcellularLocation>
        <location evidence="1">Endoplasmic reticulum</location>
    </subcellularLocation>
</comment>
<dbReference type="GO" id="GO:0005783">
    <property type="term" value="C:endoplasmic reticulum"/>
    <property type="evidence" value="ECO:0007669"/>
    <property type="project" value="UniProtKB-SubCell"/>
</dbReference>
<evidence type="ECO:0000256" key="12">
    <source>
        <dbReference type="ARBA" id="ARBA00023253"/>
    </source>
</evidence>
<dbReference type="GO" id="GO:0007219">
    <property type="term" value="P:Notch signaling pathway"/>
    <property type="evidence" value="ECO:0007669"/>
    <property type="project" value="UniProtKB-KW"/>
</dbReference>
<keyword evidence="18" id="KW-1185">Reference proteome</keyword>
<dbReference type="UniPathway" id="UPA00378"/>
<keyword evidence="10" id="KW-1015">Disulfide bond</keyword>
<dbReference type="AlphaFoldDB" id="A0A443S3X3"/>
<reference evidence="17 18" key="1">
    <citation type="journal article" date="2018" name="Gigascience">
        <title>Genomes of trombidid mites reveal novel predicted allergens and laterally-transferred genes associated with secondary metabolism.</title>
        <authorList>
            <person name="Dong X."/>
            <person name="Chaisiri K."/>
            <person name="Xia D."/>
            <person name="Armstrong S.D."/>
            <person name="Fang Y."/>
            <person name="Donnelly M.J."/>
            <person name="Kadowaki T."/>
            <person name="McGarry J.W."/>
            <person name="Darby A.C."/>
            <person name="Makepeace B.L."/>
        </authorList>
    </citation>
    <scope>NUCLEOTIDE SEQUENCE [LARGE SCALE GENOMIC DNA]</scope>
    <source>
        <strain evidence="17">UoL-UT</strain>
    </source>
</reference>
<evidence type="ECO:0000313" key="17">
    <source>
        <dbReference type="EMBL" id="RWS22248.1"/>
    </source>
</evidence>
<dbReference type="Pfam" id="PF10250">
    <property type="entry name" value="O-FucT"/>
    <property type="match status" value="1"/>
</dbReference>
<dbReference type="GO" id="GO:0046922">
    <property type="term" value="F:peptide-O-fucosyltransferase activity"/>
    <property type="evidence" value="ECO:0007669"/>
    <property type="project" value="UniProtKB-EC"/>
</dbReference>
<keyword evidence="8" id="KW-0256">Endoplasmic reticulum</keyword>
<name>A0A443S3X3_9ACAR</name>
<keyword evidence="12" id="KW-0294">Fucose metabolism</keyword>
<organism evidence="17 18">
    <name type="scientific">Leptotrombidium deliense</name>
    <dbReference type="NCBI Taxonomy" id="299467"/>
    <lineage>
        <taxon>Eukaryota</taxon>
        <taxon>Metazoa</taxon>
        <taxon>Ecdysozoa</taxon>
        <taxon>Arthropoda</taxon>
        <taxon>Chelicerata</taxon>
        <taxon>Arachnida</taxon>
        <taxon>Acari</taxon>
        <taxon>Acariformes</taxon>
        <taxon>Trombidiformes</taxon>
        <taxon>Prostigmata</taxon>
        <taxon>Anystina</taxon>
        <taxon>Parasitengona</taxon>
        <taxon>Trombiculoidea</taxon>
        <taxon>Trombiculidae</taxon>
        <taxon>Leptotrombidium</taxon>
    </lineage>
</organism>
<dbReference type="InterPro" id="IPR039922">
    <property type="entry name" value="POFUT1"/>
</dbReference>
<dbReference type="PANTHER" id="PTHR21420">
    <property type="entry name" value="GDP-FUCOSE PROTEIN O-FUCOSYLTRANSFERASE 1"/>
    <property type="match status" value="1"/>
</dbReference>
<evidence type="ECO:0000256" key="5">
    <source>
        <dbReference type="ARBA" id="ARBA00021745"/>
    </source>
</evidence>
<evidence type="ECO:0000256" key="6">
    <source>
        <dbReference type="ARBA" id="ARBA00022676"/>
    </source>
</evidence>
<evidence type="ECO:0000256" key="1">
    <source>
        <dbReference type="ARBA" id="ARBA00004240"/>
    </source>
</evidence>
<gene>
    <name evidence="17" type="ORF">B4U80_00054</name>
</gene>
<sequence>TENRVIMCYKPRGSQEQGCNPFEGNPFKPFWHHFNITKFVSSDFHHPLVMSVELSNEWIDRYKSRKVLSFVGAPSSFPTIDDAIPISKYIHFTAHVEKIATEYRELRKFARLPYLAVHLRHGSDWVQIKACNLLKENEMTQFFSSHQCATEMYEASRRPLPYELCHPSFRTIANYISEALKNEKNIHQIEIIYFSTDFDDKSLFKNLKREFPNITLITPSTTYSDKKFTGFTPPHYIIDLYLMVYSNFFIGNCISSFTAFASRIRVHNFHFRETTKFFADLLLYKNYDFMKDEL</sequence>
<comment type="similarity">
    <text evidence="3">Belongs to the glycosyltransferase 65 family.</text>
</comment>
<keyword evidence="13" id="KW-0119">Carbohydrate metabolism</keyword>
<dbReference type="OrthoDB" id="10050276at2759"/>
<dbReference type="GO" id="GO:0008593">
    <property type="term" value="P:regulation of Notch signaling pathway"/>
    <property type="evidence" value="ECO:0007669"/>
    <property type="project" value="TreeGrafter"/>
</dbReference>
<evidence type="ECO:0000256" key="9">
    <source>
        <dbReference type="ARBA" id="ARBA00022976"/>
    </source>
</evidence>
<dbReference type="STRING" id="299467.A0A443S3X3"/>
<evidence type="ECO:0000256" key="14">
    <source>
        <dbReference type="ARBA" id="ARBA00033080"/>
    </source>
</evidence>
<keyword evidence="11" id="KW-0325">Glycoprotein</keyword>
<evidence type="ECO:0000256" key="4">
    <source>
        <dbReference type="ARBA" id="ARBA00012196"/>
    </source>
</evidence>
<evidence type="ECO:0000256" key="8">
    <source>
        <dbReference type="ARBA" id="ARBA00022824"/>
    </source>
</evidence>
<keyword evidence="7 17" id="KW-0808">Transferase</keyword>
<evidence type="ECO:0000256" key="13">
    <source>
        <dbReference type="ARBA" id="ARBA00023277"/>
    </source>
</evidence>
<dbReference type="InterPro" id="IPR019378">
    <property type="entry name" value="GDP-Fuc_O-FucTrfase"/>
</dbReference>
<proteinExistence type="inferred from homology"/>
<comment type="pathway">
    <text evidence="2">Protein modification; protein glycosylation.</text>
</comment>
<evidence type="ECO:0000256" key="3">
    <source>
        <dbReference type="ARBA" id="ARBA00010626"/>
    </source>
</evidence>
<evidence type="ECO:0000256" key="7">
    <source>
        <dbReference type="ARBA" id="ARBA00022679"/>
    </source>
</evidence>
<comment type="catalytic activity">
    <reaction evidence="15">
        <text>L-threonyl-[protein] + GDP-beta-L-fucose = 3-O-(alpha-L-fucosyl)-L-threonyl-[protein] + GDP + H(+)</text>
        <dbReference type="Rhea" id="RHEA:70491"/>
        <dbReference type="Rhea" id="RHEA-COMP:11060"/>
        <dbReference type="Rhea" id="RHEA-COMP:17915"/>
        <dbReference type="ChEBI" id="CHEBI:15378"/>
        <dbReference type="ChEBI" id="CHEBI:30013"/>
        <dbReference type="ChEBI" id="CHEBI:57273"/>
        <dbReference type="ChEBI" id="CHEBI:58189"/>
        <dbReference type="ChEBI" id="CHEBI:189631"/>
        <dbReference type="EC" id="2.4.1.221"/>
    </reaction>
    <physiologicalReaction direction="left-to-right" evidence="15">
        <dbReference type="Rhea" id="RHEA:70492"/>
    </physiologicalReaction>
</comment>
<evidence type="ECO:0000256" key="10">
    <source>
        <dbReference type="ARBA" id="ARBA00023157"/>
    </source>
</evidence>
<keyword evidence="6 17" id="KW-0328">Glycosyltransferase</keyword>
<dbReference type="Proteomes" id="UP000288716">
    <property type="component" value="Unassembled WGS sequence"/>
</dbReference>
<feature type="non-terminal residue" evidence="17">
    <location>
        <position position="1"/>
    </location>
</feature>
<dbReference type="GO" id="GO:0006004">
    <property type="term" value="P:fucose metabolic process"/>
    <property type="evidence" value="ECO:0007669"/>
    <property type="project" value="UniProtKB-KW"/>
</dbReference>
<dbReference type="PANTHER" id="PTHR21420:SF3">
    <property type="entry name" value="GDP-FUCOSE PROTEIN O-FUCOSYLTRANSFERASE 1"/>
    <property type="match status" value="1"/>
</dbReference>
<comment type="catalytic activity">
    <reaction evidence="16">
        <text>L-seryl-[protein] + GDP-beta-L-fucose = 3-O-(alpha-L-fucosyl)-L-seryl-[protein] + GDP + H(+)</text>
        <dbReference type="Rhea" id="RHEA:63644"/>
        <dbReference type="Rhea" id="RHEA-COMP:9863"/>
        <dbReference type="Rhea" id="RHEA-COMP:17914"/>
        <dbReference type="ChEBI" id="CHEBI:15378"/>
        <dbReference type="ChEBI" id="CHEBI:29999"/>
        <dbReference type="ChEBI" id="CHEBI:57273"/>
        <dbReference type="ChEBI" id="CHEBI:58189"/>
        <dbReference type="ChEBI" id="CHEBI:189632"/>
        <dbReference type="EC" id="2.4.1.221"/>
    </reaction>
    <physiologicalReaction direction="left-to-right" evidence="16">
        <dbReference type="Rhea" id="RHEA:63645"/>
    </physiologicalReaction>
</comment>
<dbReference type="Gene3D" id="3.40.50.11340">
    <property type="match status" value="1"/>
</dbReference>
<dbReference type="Gene3D" id="3.40.50.11350">
    <property type="match status" value="1"/>
</dbReference>
<dbReference type="EMBL" id="NCKV01009351">
    <property type="protein sequence ID" value="RWS22248.1"/>
    <property type="molecule type" value="Genomic_DNA"/>
</dbReference>